<accession>A0A3D8ME65</accession>
<evidence type="ECO:0000313" key="3">
    <source>
        <dbReference type="Proteomes" id="UP000256561"/>
    </source>
</evidence>
<evidence type="ECO:0000256" key="1">
    <source>
        <dbReference type="SAM" id="Phobius"/>
    </source>
</evidence>
<name>A0A3D8ME65_9ALTE</name>
<evidence type="ECO:0000313" key="2">
    <source>
        <dbReference type="EMBL" id="RDV29159.1"/>
    </source>
</evidence>
<sequence length="254" mass="28953">MWPSCYTGNANNNKNIRGNTLNNLYKNVAGRIEDLILAIVALGILVVSIEYIQFYLYHRELNLDTHGFIQRIVLFLVVILFTSYYFLAYSAYFSHNDTDDNLSNLCSLRLITMYILDLIQVTLAALPYAILLIGTLSSAPDQFNSWKPGEFIALKISLNQMHLLFVIMMCWHLVVYAWYMVASGDQSSKRLHLGYTACYVLLAMQSAYAPQWAEKSPFFVWGLIGVYMLLVLSLYLSKGKQDVQRAIDFGKHAA</sequence>
<feature type="transmembrane region" description="Helical" evidence="1">
    <location>
        <begin position="193"/>
        <end position="212"/>
    </location>
</feature>
<dbReference type="EMBL" id="QRHA01000001">
    <property type="protein sequence ID" value="RDV29159.1"/>
    <property type="molecule type" value="Genomic_DNA"/>
</dbReference>
<feature type="transmembrane region" description="Helical" evidence="1">
    <location>
        <begin position="68"/>
        <end position="93"/>
    </location>
</feature>
<feature type="transmembrane region" description="Helical" evidence="1">
    <location>
        <begin position="218"/>
        <end position="236"/>
    </location>
</feature>
<dbReference type="AlphaFoldDB" id="A0A3D8ME65"/>
<keyword evidence="3" id="KW-1185">Reference proteome</keyword>
<organism evidence="2 3">
    <name type="scientific">Alteromonas aestuariivivens</name>
    <dbReference type="NCBI Taxonomy" id="1938339"/>
    <lineage>
        <taxon>Bacteria</taxon>
        <taxon>Pseudomonadati</taxon>
        <taxon>Pseudomonadota</taxon>
        <taxon>Gammaproteobacteria</taxon>
        <taxon>Alteromonadales</taxon>
        <taxon>Alteromonadaceae</taxon>
        <taxon>Alteromonas/Salinimonas group</taxon>
        <taxon>Alteromonas</taxon>
    </lineage>
</organism>
<comment type="caution">
    <text evidence="2">The sequence shown here is derived from an EMBL/GenBank/DDBJ whole genome shotgun (WGS) entry which is preliminary data.</text>
</comment>
<keyword evidence="1" id="KW-1133">Transmembrane helix</keyword>
<gene>
    <name evidence="2" type="ORF">DXV75_01465</name>
</gene>
<feature type="transmembrane region" description="Helical" evidence="1">
    <location>
        <begin position="35"/>
        <end position="56"/>
    </location>
</feature>
<proteinExistence type="predicted"/>
<keyword evidence="1" id="KW-0472">Membrane</keyword>
<feature type="transmembrane region" description="Helical" evidence="1">
    <location>
        <begin position="160"/>
        <end position="181"/>
    </location>
</feature>
<keyword evidence="1" id="KW-0812">Transmembrane</keyword>
<dbReference type="Proteomes" id="UP000256561">
    <property type="component" value="Unassembled WGS sequence"/>
</dbReference>
<reference evidence="3" key="1">
    <citation type="submission" date="2018-08" db="EMBL/GenBank/DDBJ databases">
        <authorList>
            <person name="Zhang J."/>
            <person name="Du Z.-J."/>
        </authorList>
    </citation>
    <scope>NUCLEOTIDE SEQUENCE [LARGE SCALE GENOMIC DNA]</scope>
    <source>
        <strain evidence="3">KCTC 52655</strain>
    </source>
</reference>
<protein>
    <submittedName>
        <fullName evidence="2">Uncharacterized protein</fullName>
    </submittedName>
</protein>
<feature type="transmembrane region" description="Helical" evidence="1">
    <location>
        <begin position="114"/>
        <end position="140"/>
    </location>
</feature>